<evidence type="ECO:0000313" key="1">
    <source>
        <dbReference type="EMBL" id="CEM00897.1"/>
    </source>
</evidence>
<dbReference type="InParanoid" id="A0A0G4ET53"/>
<evidence type="ECO:0000313" key="2">
    <source>
        <dbReference type="Proteomes" id="UP000041254"/>
    </source>
</evidence>
<dbReference type="Proteomes" id="UP000041254">
    <property type="component" value="Unassembled WGS sequence"/>
</dbReference>
<gene>
    <name evidence="1" type="ORF">Vbra_13032</name>
</gene>
<dbReference type="EMBL" id="CDMY01000301">
    <property type="protein sequence ID" value="CEM00897.1"/>
    <property type="molecule type" value="Genomic_DNA"/>
</dbReference>
<protein>
    <submittedName>
        <fullName evidence="1">Uncharacterized protein</fullName>
    </submittedName>
</protein>
<dbReference type="VEuPathDB" id="CryptoDB:Vbra_13032"/>
<reference evidence="1 2" key="1">
    <citation type="submission" date="2014-11" db="EMBL/GenBank/DDBJ databases">
        <authorList>
            <person name="Zhu J."/>
            <person name="Qi W."/>
            <person name="Song R."/>
        </authorList>
    </citation>
    <scope>NUCLEOTIDE SEQUENCE [LARGE SCALE GENOMIC DNA]</scope>
</reference>
<organism evidence="1 2">
    <name type="scientific">Vitrella brassicaformis (strain CCMP3155)</name>
    <dbReference type="NCBI Taxonomy" id="1169540"/>
    <lineage>
        <taxon>Eukaryota</taxon>
        <taxon>Sar</taxon>
        <taxon>Alveolata</taxon>
        <taxon>Colpodellida</taxon>
        <taxon>Vitrellaceae</taxon>
        <taxon>Vitrella</taxon>
    </lineage>
</organism>
<name>A0A0G4ET53_VITBC</name>
<proteinExistence type="predicted"/>
<dbReference type="AlphaFoldDB" id="A0A0G4ET53"/>
<accession>A0A0G4ET53</accession>
<keyword evidence="2" id="KW-1185">Reference proteome</keyword>
<sequence>MPVHLPTPADMGYTAEDMAAIDAANKAFIEAEKRRRQDAAYLAAIKADCEEDLAIMTAMARRMEVDKARLEKAKAAREMERERAHTAPAKGGWCAGKKAPFSTFVGDVREGPDGWYVDPQLFGGRLAKWEKRAGHVWAVRVEEDYCPLSARGLANNLWLAAINIAHAGREAVEGVSALFM</sequence>